<dbReference type="SUPFAM" id="SSF52954">
    <property type="entry name" value="Class II aaRS ABD-related"/>
    <property type="match status" value="1"/>
</dbReference>
<evidence type="ECO:0000313" key="14">
    <source>
        <dbReference type="Proteomes" id="UP001176940"/>
    </source>
</evidence>
<evidence type="ECO:0000256" key="2">
    <source>
        <dbReference type="ARBA" id="ARBA00013163"/>
    </source>
</evidence>
<dbReference type="InterPro" id="IPR004095">
    <property type="entry name" value="TGS"/>
</dbReference>
<dbReference type="HAMAP" id="MF_00184">
    <property type="entry name" value="Thr_tRNA_synth"/>
    <property type="match status" value="1"/>
</dbReference>
<comment type="catalytic activity">
    <reaction evidence="9">
        <text>tRNA(Thr) + L-threonine + ATP = L-threonyl-tRNA(Thr) + AMP + diphosphate + H(+)</text>
        <dbReference type="Rhea" id="RHEA:24624"/>
        <dbReference type="Rhea" id="RHEA-COMP:9670"/>
        <dbReference type="Rhea" id="RHEA-COMP:9704"/>
        <dbReference type="ChEBI" id="CHEBI:15378"/>
        <dbReference type="ChEBI" id="CHEBI:30616"/>
        <dbReference type="ChEBI" id="CHEBI:33019"/>
        <dbReference type="ChEBI" id="CHEBI:57926"/>
        <dbReference type="ChEBI" id="CHEBI:78442"/>
        <dbReference type="ChEBI" id="CHEBI:78534"/>
        <dbReference type="ChEBI" id="CHEBI:456215"/>
        <dbReference type="EC" id="6.1.1.3"/>
    </reaction>
</comment>
<dbReference type="Proteomes" id="UP001176940">
    <property type="component" value="Unassembled WGS sequence"/>
</dbReference>
<dbReference type="InterPro" id="IPR047246">
    <property type="entry name" value="ThrRS_anticodon"/>
</dbReference>
<dbReference type="EC" id="6.1.1.3" evidence="2"/>
<keyword evidence="14" id="KW-1185">Reference proteome</keyword>
<dbReference type="Pfam" id="PF07973">
    <property type="entry name" value="tRNA_SAD"/>
    <property type="match status" value="1"/>
</dbReference>
<dbReference type="PANTHER" id="PTHR11451">
    <property type="entry name" value="THREONINE-TRNA LIGASE"/>
    <property type="match status" value="1"/>
</dbReference>
<dbReference type="PROSITE" id="PS50862">
    <property type="entry name" value="AA_TRNA_LIGASE_II"/>
    <property type="match status" value="1"/>
</dbReference>
<dbReference type="PANTHER" id="PTHR11451:SF57">
    <property type="entry name" value="THREONINE--TRNA LIGASE"/>
    <property type="match status" value="1"/>
</dbReference>
<dbReference type="InterPro" id="IPR006195">
    <property type="entry name" value="aa-tRNA-synth_II"/>
</dbReference>
<evidence type="ECO:0000313" key="13">
    <source>
        <dbReference type="EMBL" id="CAJ0927064.1"/>
    </source>
</evidence>
<dbReference type="Gene3D" id="3.30.930.10">
    <property type="entry name" value="Bira Bifunctional Protein, Domain 2"/>
    <property type="match status" value="1"/>
</dbReference>
<dbReference type="CDD" id="cd01667">
    <property type="entry name" value="TGS_ThrRS"/>
    <property type="match status" value="1"/>
</dbReference>
<dbReference type="SUPFAM" id="SSF81271">
    <property type="entry name" value="TGS-like"/>
    <property type="match status" value="1"/>
</dbReference>
<keyword evidence="7" id="KW-0030">Aminoacyl-tRNA synthetase</keyword>
<dbReference type="PRINTS" id="PR01047">
    <property type="entry name" value="TRNASYNTHTHR"/>
</dbReference>
<dbReference type="Pfam" id="PF00587">
    <property type="entry name" value="tRNA-synt_2b"/>
    <property type="match status" value="1"/>
</dbReference>
<dbReference type="Gene3D" id="3.10.20.30">
    <property type="match status" value="1"/>
</dbReference>
<protein>
    <recommendedName>
        <fullName evidence="2">threonine--tRNA ligase</fullName>
        <ecNumber evidence="2">6.1.1.3</ecNumber>
    </recommendedName>
    <alternativeName>
        <fullName evidence="8">Threonyl-tRNA synthetase</fullName>
    </alternativeName>
</protein>
<feature type="compositionally biased region" description="Basic and acidic residues" evidence="10">
    <location>
        <begin position="102"/>
        <end position="117"/>
    </location>
</feature>
<feature type="region of interest" description="Disordered" evidence="10">
    <location>
        <begin position="94"/>
        <end position="128"/>
    </location>
</feature>
<dbReference type="Pfam" id="PF02824">
    <property type="entry name" value="TGS"/>
    <property type="match status" value="1"/>
</dbReference>
<evidence type="ECO:0000256" key="6">
    <source>
        <dbReference type="ARBA" id="ARBA00022917"/>
    </source>
</evidence>
<keyword evidence="4" id="KW-0547">Nucleotide-binding</keyword>
<evidence type="ECO:0000256" key="9">
    <source>
        <dbReference type="ARBA" id="ARBA00049515"/>
    </source>
</evidence>
<evidence type="ECO:0000256" key="3">
    <source>
        <dbReference type="ARBA" id="ARBA00022598"/>
    </source>
</evidence>
<keyword evidence="5" id="KW-0067">ATP-binding</keyword>
<comment type="caution">
    <text evidence="13">The sequence shown here is derived from an EMBL/GenBank/DDBJ whole genome shotgun (WGS) entry which is preliminary data.</text>
</comment>
<dbReference type="InterPro" id="IPR004154">
    <property type="entry name" value="Anticodon-bd"/>
</dbReference>
<dbReference type="InterPro" id="IPR045864">
    <property type="entry name" value="aa-tRNA-synth_II/BPL/LPL"/>
</dbReference>
<dbReference type="InterPro" id="IPR033728">
    <property type="entry name" value="ThrRS_core"/>
</dbReference>
<organism evidence="13 14">
    <name type="scientific">Ranitomeya imitator</name>
    <name type="common">mimic poison frog</name>
    <dbReference type="NCBI Taxonomy" id="111125"/>
    <lineage>
        <taxon>Eukaryota</taxon>
        <taxon>Metazoa</taxon>
        <taxon>Chordata</taxon>
        <taxon>Craniata</taxon>
        <taxon>Vertebrata</taxon>
        <taxon>Euteleostomi</taxon>
        <taxon>Amphibia</taxon>
        <taxon>Batrachia</taxon>
        <taxon>Anura</taxon>
        <taxon>Neobatrachia</taxon>
        <taxon>Hyloidea</taxon>
        <taxon>Dendrobatidae</taxon>
        <taxon>Dendrobatinae</taxon>
        <taxon>Ranitomeya</taxon>
    </lineage>
</organism>
<dbReference type="NCBIfam" id="TIGR00418">
    <property type="entry name" value="thrS"/>
    <property type="match status" value="1"/>
</dbReference>
<dbReference type="PROSITE" id="PS51880">
    <property type="entry name" value="TGS"/>
    <property type="match status" value="1"/>
</dbReference>
<dbReference type="CDD" id="cd00860">
    <property type="entry name" value="ThrRS_anticodon"/>
    <property type="match status" value="1"/>
</dbReference>
<evidence type="ECO:0000256" key="8">
    <source>
        <dbReference type="ARBA" id="ARBA00031900"/>
    </source>
</evidence>
<dbReference type="InterPro" id="IPR036621">
    <property type="entry name" value="Anticodon-bd_dom_sf"/>
</dbReference>
<evidence type="ECO:0000259" key="12">
    <source>
        <dbReference type="PROSITE" id="PS51880"/>
    </source>
</evidence>
<gene>
    <name evidence="13" type="ORF">RIMI_LOCUS2937634</name>
</gene>
<reference evidence="13" key="1">
    <citation type="submission" date="2023-07" db="EMBL/GenBank/DDBJ databases">
        <authorList>
            <person name="Stuckert A."/>
        </authorList>
    </citation>
    <scope>NUCLEOTIDE SEQUENCE</scope>
</reference>
<dbReference type="SUPFAM" id="SSF55681">
    <property type="entry name" value="Class II aaRS and biotin synthetases"/>
    <property type="match status" value="1"/>
</dbReference>
<evidence type="ECO:0000256" key="5">
    <source>
        <dbReference type="ARBA" id="ARBA00022840"/>
    </source>
</evidence>
<dbReference type="CDD" id="cd00771">
    <property type="entry name" value="ThrRS_core"/>
    <property type="match status" value="1"/>
</dbReference>
<name>A0ABN9KZ36_9NEOB</name>
<dbReference type="InterPro" id="IPR002314">
    <property type="entry name" value="aa-tRNA-synt_IIb"/>
</dbReference>
<sequence>MEKSVTMNFKKIIVRENKGLRKLLQKVGIFLAPGLIYDEPDHVSLAESTLRQLQQGDRPAEEYCSEFQSILQAKLACRMLTFSKRSVASLGKLTGQTNTPELQREDKGTSSYEDGRPRTATPIGREPGPPLEVVFQKLAVGLGVELLSIPNLKRSHKFIFDDPSPYQYPTSTLLASESEFVQYNRMGAEALQIRTKDSSEVTPGGRGKTWKLHSTNVMGRAGAQSGRGSTESPVLPEFLHHRLRYFEALRERYEAKLASRVLSESRAIRISLPDGTVVNGESWKTTPYEVAVQCSPGTAHNILAARVNGVAFDVGRPLEDDSEIDFLTFDSLEGQDIFWHSSAHVLGAALEQIYGGLLCHGPSIENGFFYDMHLEDGTVLHSDLPNLEMACKDLIRQKVPFQRVEATRDELLELFKYNKFKARIIEDKVEAISSVYRCGSLVDLCQGPHVRHTGQIKSIRLHKNSTAYWKGDSTQEKLQRVYGISFPESKQLKEWEKAQEEALKRDHRKIGRDQGLFFFHELSPGSCFFLPKGAHVYNVLIDFIKGEYRKRGFTEVITPNMYNNRLWEQSGHWEHYGKHMFSFPVENETFSLKPMNCPGHCLMFDHRPRSWRELPVRLADFGVLHRNELSGALSGLTRVRRFQQDDAHIFCSMDQLEGEISGCLDFLRAVYTVFGFSFKLFLSTRPEQYMGEPDVWRTAEQELEKSLNGFGLPWELNPGDGAFYGPKIDIQIKDAMGRNHQCATIQLDFQLPIRFNLSYVGKEDGRAERPVMIHRAVLGSVERMMAVLAENYAGKWPFWLSPFQVMVIPTGGISADYAQEVYRIIHDQGFMVDIDTDQGTTFNKKIRKAQLAQYNFILVVGEKEKQNNSVNVRTRDRKQHGECSVEDLIMRLTELRDCRVKNAEDIF</sequence>
<dbReference type="EMBL" id="CAUEEQ010004280">
    <property type="protein sequence ID" value="CAJ0927064.1"/>
    <property type="molecule type" value="Genomic_DNA"/>
</dbReference>
<feature type="domain" description="TGS" evidence="12">
    <location>
        <begin position="266"/>
        <end position="328"/>
    </location>
</feature>
<comment type="similarity">
    <text evidence="1">Belongs to the class-II aminoacyl-tRNA synthetase family.</text>
</comment>
<keyword evidence="3" id="KW-0436">Ligase</keyword>
<dbReference type="InterPro" id="IPR002320">
    <property type="entry name" value="Thr-tRNA-ligase_IIa"/>
</dbReference>
<evidence type="ECO:0000256" key="10">
    <source>
        <dbReference type="SAM" id="MobiDB-lite"/>
    </source>
</evidence>
<evidence type="ECO:0000259" key="11">
    <source>
        <dbReference type="PROSITE" id="PS50862"/>
    </source>
</evidence>
<dbReference type="SMART" id="SM00863">
    <property type="entry name" value="tRNA_SAD"/>
    <property type="match status" value="1"/>
</dbReference>
<dbReference type="InterPro" id="IPR012676">
    <property type="entry name" value="TGS-like"/>
</dbReference>
<dbReference type="Gene3D" id="3.30.980.10">
    <property type="entry name" value="Threonyl-trna Synthetase, Chain A, domain 2"/>
    <property type="match status" value="1"/>
</dbReference>
<evidence type="ECO:0000256" key="1">
    <source>
        <dbReference type="ARBA" id="ARBA00008226"/>
    </source>
</evidence>
<dbReference type="SUPFAM" id="SSF55186">
    <property type="entry name" value="ThrRS/AlaRS common domain"/>
    <property type="match status" value="1"/>
</dbReference>
<dbReference type="Pfam" id="PF03129">
    <property type="entry name" value="HGTP_anticodon"/>
    <property type="match status" value="1"/>
</dbReference>
<dbReference type="Gene3D" id="3.40.50.800">
    <property type="entry name" value="Anticodon-binding domain"/>
    <property type="match status" value="1"/>
</dbReference>
<dbReference type="InterPro" id="IPR018163">
    <property type="entry name" value="Thr/Ala-tRNA-synth_IIc_edit"/>
</dbReference>
<proteinExistence type="inferred from homology"/>
<evidence type="ECO:0000256" key="4">
    <source>
        <dbReference type="ARBA" id="ARBA00022741"/>
    </source>
</evidence>
<keyword evidence="6" id="KW-0648">Protein biosynthesis</keyword>
<dbReference type="InterPro" id="IPR012675">
    <property type="entry name" value="Beta-grasp_dom_sf"/>
</dbReference>
<evidence type="ECO:0000256" key="7">
    <source>
        <dbReference type="ARBA" id="ARBA00023146"/>
    </source>
</evidence>
<accession>A0ABN9KZ36</accession>
<dbReference type="InterPro" id="IPR012947">
    <property type="entry name" value="tRNA_SAD"/>
</dbReference>
<feature type="domain" description="Aminoacyl-transfer RNA synthetases class-II family profile" evidence="11">
    <location>
        <begin position="531"/>
        <end position="797"/>
    </location>
</feature>